<dbReference type="EMBL" id="VBSP01000009">
    <property type="protein sequence ID" value="TLQ41839.1"/>
    <property type="molecule type" value="Genomic_DNA"/>
</dbReference>
<organism evidence="5 6">
    <name type="scientific">Ruoffia tabacinasalis</name>
    <dbReference type="NCBI Taxonomy" id="87458"/>
    <lineage>
        <taxon>Bacteria</taxon>
        <taxon>Bacillati</taxon>
        <taxon>Bacillota</taxon>
        <taxon>Bacilli</taxon>
        <taxon>Lactobacillales</taxon>
        <taxon>Aerococcaceae</taxon>
        <taxon>Ruoffia</taxon>
    </lineage>
</organism>
<keyword evidence="3" id="KW-0238">DNA-binding</keyword>
<reference evidence="5 6" key="1">
    <citation type="submission" date="2019-05" db="EMBL/GenBank/DDBJ databases">
        <title>The metagenome of a microbial culture collection derived from dairy environment covers the genomic content of the human microbiome.</title>
        <authorList>
            <person name="Roder T."/>
            <person name="Wuthrich D."/>
            <person name="Sattari Z."/>
            <person name="Von Ah U."/>
            <person name="Bar C."/>
            <person name="Ronchi F."/>
            <person name="Macpherson A.J."/>
            <person name="Ganal-Vonarburg S.C."/>
            <person name="Bruggmann R."/>
            <person name="Vergeres G."/>
        </authorList>
    </citation>
    <scope>NUCLEOTIDE SEQUENCE [LARGE SCALE GENOMIC DNA]</scope>
    <source>
        <strain evidence="5 6">FAM 24227</strain>
    </source>
</reference>
<evidence type="ECO:0000313" key="6">
    <source>
        <dbReference type="Proteomes" id="UP000306420"/>
    </source>
</evidence>
<dbReference type="GO" id="GO:0045892">
    <property type="term" value="P:negative regulation of DNA-templated transcription"/>
    <property type="evidence" value="ECO:0007669"/>
    <property type="project" value="InterPro"/>
</dbReference>
<keyword evidence="4" id="KW-0804">Transcription</keyword>
<evidence type="ECO:0000313" key="5">
    <source>
        <dbReference type="EMBL" id="TLQ41839.1"/>
    </source>
</evidence>
<dbReference type="InterPro" id="IPR005650">
    <property type="entry name" value="BlaI_family"/>
</dbReference>
<dbReference type="GO" id="GO:0003677">
    <property type="term" value="F:DNA binding"/>
    <property type="evidence" value="ECO:0007669"/>
    <property type="project" value="UniProtKB-KW"/>
</dbReference>
<dbReference type="Pfam" id="PF03965">
    <property type="entry name" value="Penicillinase_R"/>
    <property type="match status" value="1"/>
</dbReference>
<dbReference type="InterPro" id="IPR036388">
    <property type="entry name" value="WH-like_DNA-bd_sf"/>
</dbReference>
<keyword evidence="2" id="KW-0805">Transcription regulation</keyword>
<comment type="caution">
    <text evidence="5">The sequence shown here is derived from an EMBL/GenBank/DDBJ whole genome shotgun (WGS) entry which is preliminary data.</text>
</comment>
<comment type="similarity">
    <text evidence="1">Belongs to the BlaI transcriptional regulatory family.</text>
</comment>
<dbReference type="SUPFAM" id="SSF46785">
    <property type="entry name" value="Winged helix' DNA-binding domain"/>
    <property type="match status" value="1"/>
</dbReference>
<evidence type="ECO:0000256" key="4">
    <source>
        <dbReference type="ARBA" id="ARBA00023163"/>
    </source>
</evidence>
<evidence type="ECO:0000256" key="1">
    <source>
        <dbReference type="ARBA" id="ARBA00011046"/>
    </source>
</evidence>
<evidence type="ECO:0000256" key="3">
    <source>
        <dbReference type="ARBA" id="ARBA00023125"/>
    </source>
</evidence>
<gene>
    <name evidence="5" type="ORF">FEZ33_03925</name>
</gene>
<sequence>MQPRVRREIMTEQLSIQDLNISDSEWEVMRVLWADAPLTSREIIDRVLDILDWKEGTVKSLINRLVNKENIQKIKTDTVLKYKPGISELEANRLKADKVFDSICTKERGSLISHLVDTNQLSQDEIQELISKLQTKALTAPEEVACECAVGQCHCHLH</sequence>
<dbReference type="InterPro" id="IPR036390">
    <property type="entry name" value="WH_DNA-bd_sf"/>
</dbReference>
<dbReference type="Proteomes" id="UP000306420">
    <property type="component" value="Unassembled WGS sequence"/>
</dbReference>
<dbReference type="Gene3D" id="1.10.10.10">
    <property type="entry name" value="Winged helix-like DNA-binding domain superfamily/Winged helix DNA-binding domain"/>
    <property type="match status" value="1"/>
</dbReference>
<accession>A0A5R9DYF3</accession>
<evidence type="ECO:0000256" key="2">
    <source>
        <dbReference type="ARBA" id="ARBA00023015"/>
    </source>
</evidence>
<dbReference type="OrthoDB" id="1849040at2"/>
<dbReference type="PIRSF" id="PIRSF019455">
    <property type="entry name" value="CopR_AtkY"/>
    <property type="match status" value="1"/>
</dbReference>
<protein>
    <submittedName>
        <fullName evidence="5">CopY/TcrY family copper transport repressor</fullName>
    </submittedName>
</protein>
<dbReference type="AlphaFoldDB" id="A0A5R9DYF3"/>
<proteinExistence type="inferred from homology"/>
<name>A0A5R9DYF3_9LACT</name>